<dbReference type="Gene3D" id="3.90.1070.20">
    <property type="match status" value="1"/>
</dbReference>
<dbReference type="Gene3D" id="2.40.50.150">
    <property type="match status" value="1"/>
</dbReference>
<dbReference type="InterPro" id="IPR014724">
    <property type="entry name" value="RNA_pol_RPB2_OB-fold"/>
</dbReference>
<dbReference type="Pfam" id="PF04567">
    <property type="entry name" value="RNA_pol_Rpb2_5"/>
    <property type="match status" value="1"/>
</dbReference>
<keyword evidence="6" id="KW-0479">Metal-binding</keyword>
<evidence type="ECO:0000256" key="3">
    <source>
        <dbReference type="ARBA" id="ARBA00022478"/>
    </source>
</evidence>
<feature type="domain" description="DNA-directed RNA polymerase subunit 2 hybrid-binding" evidence="9">
    <location>
        <begin position="134"/>
        <end position="505"/>
    </location>
</feature>
<dbReference type="SUPFAM" id="SSF64484">
    <property type="entry name" value="beta and beta-prime subunits of DNA dependent RNA-polymerase"/>
    <property type="match status" value="1"/>
</dbReference>
<name>D2EG08_PARA4</name>
<dbReference type="AlphaFoldDB" id="D2EG08"/>
<dbReference type="Gene3D" id="2.40.270.10">
    <property type="entry name" value="DNA-directed RNA polymerase, subunit 2, domain 6"/>
    <property type="match status" value="1"/>
</dbReference>
<feature type="domain" description="RNA polymerase Rpb2" evidence="10">
    <location>
        <begin position="507"/>
        <end position="595"/>
    </location>
</feature>
<dbReference type="InterPro" id="IPR015712">
    <property type="entry name" value="DNA-dir_RNA_pol_su2"/>
</dbReference>
<dbReference type="Proteomes" id="UP000009375">
    <property type="component" value="Unassembled WGS sequence"/>
</dbReference>
<comment type="similarity">
    <text evidence="1">Belongs to the RNA polymerase beta chain family.</text>
</comment>
<evidence type="ECO:0000256" key="4">
    <source>
        <dbReference type="ARBA" id="ARBA00022679"/>
    </source>
</evidence>
<keyword evidence="5" id="KW-0548">Nucleotidyltransferase</keyword>
<dbReference type="InterPro" id="IPR007646">
    <property type="entry name" value="RNA_pol_Rpb2_4"/>
</dbReference>
<evidence type="ECO:0000259" key="9">
    <source>
        <dbReference type="Pfam" id="PF00562"/>
    </source>
</evidence>
<sequence>MSFVFVNGVLSGATDDPNRLIKDLIEDRREGKIPKEVNVRFRKDTDSVMINSDSGRLLRALIVVKNGKPLVTKEDVQLLSEGHVTWQDLIDKGKIEYLDADEEELAYTALTEEELTPSHTHLEITPLSVFGTQASLLPFINHSNAHRNVTAVKSVQQGVGVYSTNYLIRHDNESMIAIDQQFPIVKTEMYENENFKSHLSGQNIVVAVLSYLGYNMDDAIIINKSSVERGLLRAMFFRPYKVEDLKYVGGQSDLITIPDKDVAGYRSEDSYKYLDEDAIAAINSHVNDGDVLIGRISPPRFVSSIDKFRLGVQKQVESSIECRTGESGIVENVFVTSTSEGNKYVSLKIRQDRPVEIGDIFGPRSGQKGVVGMLLNQEDMPFTYSGIVPDLIFSPYSIPSRMSMSYLLELIGGKVGALGGRHVDGTSFTGETEESLRQELMKYGFRENGVETMYNGITGEEMKVRIFVGDMTYIRLKHFVEYKIQWRARGPIQLLNRQPTEGKSKRGGLRLGEMEKDCFVAYGTALALKERFDSDKVTIPVCSKCGMVAVYNVKKKTGYCPIDGEDAQIKLIEVSASFKILLDELKSVGIYPKMVLGSKV</sequence>
<dbReference type="CDD" id="cd00653">
    <property type="entry name" value="RNA_pol_B_RPB2"/>
    <property type="match status" value="1"/>
</dbReference>
<dbReference type="GO" id="GO:0032549">
    <property type="term" value="F:ribonucleoside binding"/>
    <property type="evidence" value="ECO:0007669"/>
    <property type="project" value="InterPro"/>
</dbReference>
<feature type="domain" description="RNA polymerase Rpb2" evidence="12">
    <location>
        <begin position="86"/>
        <end position="119"/>
    </location>
</feature>
<evidence type="ECO:0000256" key="7">
    <source>
        <dbReference type="ARBA" id="ARBA00022833"/>
    </source>
</evidence>
<evidence type="ECO:0000256" key="6">
    <source>
        <dbReference type="ARBA" id="ARBA00022723"/>
    </source>
</evidence>
<dbReference type="GO" id="GO:0003677">
    <property type="term" value="F:DNA binding"/>
    <property type="evidence" value="ECO:0007669"/>
    <property type="project" value="InterPro"/>
</dbReference>
<dbReference type="GO" id="GO:0000428">
    <property type="term" value="C:DNA-directed RNA polymerase complex"/>
    <property type="evidence" value="ECO:0007669"/>
    <property type="project" value="UniProtKB-KW"/>
</dbReference>
<evidence type="ECO:0000256" key="5">
    <source>
        <dbReference type="ARBA" id="ARBA00022695"/>
    </source>
</evidence>
<dbReference type="EMBL" id="GG730051">
    <property type="protein sequence ID" value="EEZ92700.1"/>
    <property type="molecule type" value="Genomic_DNA"/>
</dbReference>
<evidence type="ECO:0000256" key="8">
    <source>
        <dbReference type="ARBA" id="ARBA00023163"/>
    </source>
</evidence>
<dbReference type="InterPro" id="IPR007647">
    <property type="entry name" value="RNA_pol_Rpb2_5"/>
</dbReference>
<evidence type="ECO:0000259" key="11">
    <source>
        <dbReference type="Pfam" id="PF04566"/>
    </source>
</evidence>
<evidence type="ECO:0000256" key="2">
    <source>
        <dbReference type="ARBA" id="ARBA00012418"/>
    </source>
</evidence>
<dbReference type="Pfam" id="PF04560">
    <property type="entry name" value="RNA_pol_Rpb2_7"/>
    <property type="match status" value="1"/>
</dbReference>
<proteinExistence type="inferred from homology"/>
<dbReference type="GO" id="GO:0003899">
    <property type="term" value="F:DNA-directed RNA polymerase activity"/>
    <property type="evidence" value="ECO:0007669"/>
    <property type="project" value="UniProtKB-EC"/>
</dbReference>
<dbReference type="PANTHER" id="PTHR20856">
    <property type="entry name" value="DNA-DIRECTED RNA POLYMERASE I SUBUNIT 2"/>
    <property type="match status" value="1"/>
</dbReference>
<reference evidence="13 14" key="1">
    <citation type="journal article" date="2010" name="Proc. Natl. Acad. Sci. U.S.A.">
        <title>Enigmatic, ultrasmall, uncultivated Archaea.</title>
        <authorList>
            <person name="Baker B.J."/>
            <person name="Comolli L.R."/>
            <person name="Dick G.J."/>
            <person name="Hauser L.J."/>
            <person name="Hyatt D."/>
            <person name="Dill B.D."/>
            <person name="Land M.L."/>
            <person name="Verberkmoes N.C."/>
            <person name="Hettich R.L."/>
            <person name="Banfield J.F."/>
        </authorList>
    </citation>
    <scope>NUCLEOTIDE SEQUENCE [LARGE SCALE GENOMIC DNA]</scope>
</reference>
<dbReference type="Pfam" id="PF04566">
    <property type="entry name" value="RNA_pol_Rpb2_4"/>
    <property type="match status" value="1"/>
</dbReference>
<gene>
    <name evidence="13" type="ORF">BJBARM4_0691</name>
</gene>
<dbReference type="Pfam" id="PF00562">
    <property type="entry name" value="RNA_pol_Rpb2_6"/>
    <property type="match status" value="1"/>
</dbReference>
<dbReference type="InterPro" id="IPR007120">
    <property type="entry name" value="DNA-dir_RNAP_su2_dom"/>
</dbReference>
<protein>
    <recommendedName>
        <fullName evidence="2">DNA-directed RNA polymerase</fullName>
        <ecNumber evidence="2">2.7.7.6</ecNumber>
    </recommendedName>
</protein>
<keyword evidence="4" id="KW-0808">Transferase</keyword>
<dbReference type="Gene3D" id="3.90.1800.10">
    <property type="entry name" value="RNA polymerase alpha subunit dimerisation domain"/>
    <property type="match status" value="1"/>
</dbReference>
<keyword evidence="7" id="KW-0862">Zinc</keyword>
<dbReference type="GO" id="GO:0046872">
    <property type="term" value="F:metal ion binding"/>
    <property type="evidence" value="ECO:0007669"/>
    <property type="project" value="UniProtKB-KW"/>
</dbReference>
<evidence type="ECO:0000259" key="12">
    <source>
        <dbReference type="Pfam" id="PF04567"/>
    </source>
</evidence>
<keyword evidence="8" id="KW-0804">Transcription</keyword>
<evidence type="ECO:0000313" key="14">
    <source>
        <dbReference type="Proteomes" id="UP000009375"/>
    </source>
</evidence>
<dbReference type="GO" id="GO:0006351">
    <property type="term" value="P:DNA-templated transcription"/>
    <property type="evidence" value="ECO:0007669"/>
    <property type="project" value="InterPro"/>
</dbReference>
<feature type="domain" description="RNA polymerase Rpb2" evidence="11">
    <location>
        <begin position="4"/>
        <end position="65"/>
    </location>
</feature>
<evidence type="ECO:0000256" key="1">
    <source>
        <dbReference type="ARBA" id="ARBA00006835"/>
    </source>
</evidence>
<dbReference type="InterPro" id="IPR007641">
    <property type="entry name" value="RNA_pol_Rpb2_7"/>
</dbReference>
<dbReference type="InterPro" id="IPR037033">
    <property type="entry name" value="DNA-dir_RNAP_su2_hyb_sf"/>
</dbReference>
<accession>D2EG08</accession>
<organism evidence="13 14">
    <name type="scientific">Candidatus Parvarchaeum acidiphilum ARMAN-4</name>
    <dbReference type="NCBI Taxonomy" id="662760"/>
    <lineage>
        <taxon>Archaea</taxon>
        <taxon>Candidatus Parvarchaeota</taxon>
        <taxon>Candidatus Parvarchaeum</taxon>
    </lineage>
</organism>
<dbReference type="EC" id="2.7.7.6" evidence="2"/>
<keyword evidence="3" id="KW-0240">DNA-directed RNA polymerase</keyword>
<evidence type="ECO:0000259" key="10">
    <source>
        <dbReference type="Pfam" id="PF04560"/>
    </source>
</evidence>
<evidence type="ECO:0000313" key="13">
    <source>
        <dbReference type="EMBL" id="EEZ92700.1"/>
    </source>
</evidence>